<evidence type="ECO:0000313" key="1">
    <source>
        <dbReference type="EMBL" id="KKL15090.1"/>
    </source>
</evidence>
<protein>
    <submittedName>
        <fullName evidence="1">Uncharacterized protein</fullName>
    </submittedName>
</protein>
<name>A0A0F9B0C0_9ZZZZ</name>
<gene>
    <name evidence="1" type="ORF">LCGC14_2509100</name>
</gene>
<proteinExistence type="predicted"/>
<reference evidence="1" key="1">
    <citation type="journal article" date="2015" name="Nature">
        <title>Complex archaea that bridge the gap between prokaryotes and eukaryotes.</title>
        <authorList>
            <person name="Spang A."/>
            <person name="Saw J.H."/>
            <person name="Jorgensen S.L."/>
            <person name="Zaremba-Niedzwiedzka K."/>
            <person name="Martijn J."/>
            <person name="Lind A.E."/>
            <person name="van Eijk R."/>
            <person name="Schleper C."/>
            <person name="Guy L."/>
            <person name="Ettema T.J."/>
        </authorList>
    </citation>
    <scope>NUCLEOTIDE SEQUENCE</scope>
</reference>
<feature type="non-terminal residue" evidence="1">
    <location>
        <position position="469"/>
    </location>
</feature>
<accession>A0A0F9B0C0</accession>
<organism evidence="1">
    <name type="scientific">marine sediment metagenome</name>
    <dbReference type="NCBI Taxonomy" id="412755"/>
    <lineage>
        <taxon>unclassified sequences</taxon>
        <taxon>metagenomes</taxon>
        <taxon>ecological metagenomes</taxon>
    </lineage>
</organism>
<comment type="caution">
    <text evidence="1">The sequence shown here is derived from an EMBL/GenBank/DDBJ whole genome shotgun (WGS) entry which is preliminary data.</text>
</comment>
<sequence>MATDQFDNYQLDPNSIGNLSNTYNVLNHPYPYESAVWTGTASDVNSEPSMHGEYGFNVAKAIPEWRYPVEQSQVYPLKIPDIIIPPSGTNPLAEAKTDKQKDKKKSLRDLLLKWALLLGGAVGINKILDSLEPDESLEIFAKYTAKLDDKTCPECRKANGDVFNLIEMHRRPVLPSENLGYTTRHPNCRCTWNVQKNYTGPTTSLSRKEESNIHGIENHINQAAKDGTLHTVKKDGKLSDRTRKTNPMKESDILIQLPPIYLDLPKRPKLSRRALQENIVNLRSEFDWLTDDYISKARELAHESGGQLYLVRAAGETITDHTGEGEPYRRKLSAEELNSMTRTAIGKSMDINHQPELEVDATILDADFDTTRKEMQMLVIVRDNQINNAIDDGKITAVSINGGMPRSESIELCDHDCTDSCELCLVPKGVVLGELDGIGMTFVVTDPKGMYLNGRFVPSAEPGIKFTLI</sequence>
<dbReference type="EMBL" id="LAZR01040199">
    <property type="protein sequence ID" value="KKL15090.1"/>
    <property type="molecule type" value="Genomic_DNA"/>
</dbReference>
<dbReference type="AlphaFoldDB" id="A0A0F9B0C0"/>